<protein>
    <submittedName>
        <fullName evidence="1">DAK2 domain-containing protein</fullName>
    </submittedName>
</protein>
<gene>
    <name evidence="1" type="ORF">IAA42_06770</name>
</gene>
<evidence type="ECO:0000313" key="1">
    <source>
        <dbReference type="EMBL" id="HIY80119.1"/>
    </source>
</evidence>
<evidence type="ECO:0000313" key="2">
    <source>
        <dbReference type="Proteomes" id="UP000824133"/>
    </source>
</evidence>
<dbReference type="Proteomes" id="UP000824133">
    <property type="component" value="Unassembled WGS sequence"/>
</dbReference>
<sequence>MIERDGLAVRLLHACMEVITSEDELAQVDVAGGRVMVEVVSAISSSIAASTGDILDLFDDAARAVSRLDVSGGTVEFWDAWLEGLAEGAPGDDEMDLGQFRAMLALGRDEVSRSLGMGLGDAAALDVVAAACRAADGSEDDLEVFDDAADAAKRASDGSTSVAALSAARFLRGLAQA</sequence>
<dbReference type="GO" id="GO:0004371">
    <property type="term" value="F:glycerone kinase activity"/>
    <property type="evidence" value="ECO:0007669"/>
    <property type="project" value="InterPro"/>
</dbReference>
<accession>A0A9D1ZBI4</accession>
<reference evidence="1" key="1">
    <citation type="journal article" date="2021" name="PeerJ">
        <title>Extensive microbial diversity within the chicken gut microbiome revealed by metagenomics and culture.</title>
        <authorList>
            <person name="Gilroy R."/>
            <person name="Ravi A."/>
            <person name="Getino M."/>
            <person name="Pursley I."/>
            <person name="Horton D.L."/>
            <person name="Alikhan N.F."/>
            <person name="Baker D."/>
            <person name="Gharbi K."/>
            <person name="Hall N."/>
            <person name="Watson M."/>
            <person name="Adriaenssens E.M."/>
            <person name="Foster-Nyarko E."/>
            <person name="Jarju S."/>
            <person name="Secka A."/>
            <person name="Antonio M."/>
            <person name="Oren A."/>
            <person name="Chaudhuri R.R."/>
            <person name="La Ragione R."/>
            <person name="Hildebrand F."/>
            <person name="Pallen M.J."/>
        </authorList>
    </citation>
    <scope>NUCLEOTIDE SEQUENCE</scope>
    <source>
        <strain evidence="1">ChiHjej10B9-743</strain>
    </source>
</reference>
<dbReference type="EMBL" id="DXCP01000048">
    <property type="protein sequence ID" value="HIY80119.1"/>
    <property type="molecule type" value="Genomic_DNA"/>
</dbReference>
<comment type="caution">
    <text evidence="1">The sequence shown here is derived from an EMBL/GenBank/DDBJ whole genome shotgun (WGS) entry which is preliminary data.</text>
</comment>
<reference evidence="1" key="2">
    <citation type="submission" date="2021-04" db="EMBL/GenBank/DDBJ databases">
        <authorList>
            <person name="Gilroy R."/>
        </authorList>
    </citation>
    <scope>NUCLEOTIDE SEQUENCE</scope>
    <source>
        <strain evidence="1">ChiHjej10B9-743</strain>
    </source>
</reference>
<dbReference type="InterPro" id="IPR036117">
    <property type="entry name" value="DhaL_dom_sf"/>
</dbReference>
<name>A0A9D1ZBI4_9ACTN</name>
<dbReference type="AlphaFoldDB" id="A0A9D1ZBI4"/>
<proteinExistence type="predicted"/>
<organism evidence="1 2">
    <name type="scientific">Candidatus Olsenella excrementavium</name>
    <dbReference type="NCBI Taxonomy" id="2838709"/>
    <lineage>
        <taxon>Bacteria</taxon>
        <taxon>Bacillati</taxon>
        <taxon>Actinomycetota</taxon>
        <taxon>Coriobacteriia</taxon>
        <taxon>Coriobacteriales</taxon>
        <taxon>Atopobiaceae</taxon>
        <taxon>Olsenella</taxon>
    </lineage>
</organism>
<dbReference type="SUPFAM" id="SSF101473">
    <property type="entry name" value="DhaL-like"/>
    <property type="match status" value="1"/>
</dbReference>
<dbReference type="GO" id="GO:0006071">
    <property type="term" value="P:glycerol metabolic process"/>
    <property type="evidence" value="ECO:0007669"/>
    <property type="project" value="InterPro"/>
</dbReference>
<dbReference type="Gene3D" id="1.25.40.340">
    <property type="match status" value="1"/>
</dbReference>